<dbReference type="Proteomes" id="UP001139722">
    <property type="component" value="Unassembled WGS sequence"/>
</dbReference>
<keyword evidence="2" id="KW-0408">Iron</keyword>
<dbReference type="Pfam" id="PF00970">
    <property type="entry name" value="FAD_binding_6"/>
    <property type="match status" value="1"/>
</dbReference>
<keyword evidence="2" id="KW-0479">Metal-binding</keyword>
<dbReference type="SUPFAM" id="SSF63380">
    <property type="entry name" value="Riboflavin synthase domain-like"/>
    <property type="match status" value="1"/>
</dbReference>
<gene>
    <name evidence="5" type="ORF">BJ978_001391</name>
</gene>
<dbReference type="Gene3D" id="3.40.50.80">
    <property type="entry name" value="Nucleotide-binding domain of ferredoxin-NADP reductase (FNR) module"/>
    <property type="match status" value="1"/>
</dbReference>
<keyword evidence="6" id="KW-1185">Reference proteome</keyword>
<name>A0A9X2H152_9MICO</name>
<proteinExistence type="predicted"/>
<accession>A0A9X2H152</accession>
<evidence type="ECO:0000313" key="5">
    <source>
        <dbReference type="EMBL" id="MCP2370715.1"/>
    </source>
</evidence>
<dbReference type="InterPro" id="IPR017938">
    <property type="entry name" value="Riboflavin_synthase-like_b-brl"/>
</dbReference>
<reference evidence="5" key="1">
    <citation type="submission" date="2022-06" db="EMBL/GenBank/DDBJ databases">
        <title>Sequencing the genomes of 1000 actinobacteria strains.</title>
        <authorList>
            <person name="Klenk H.-P."/>
        </authorList>
    </citation>
    <scope>NUCLEOTIDE SEQUENCE</scope>
    <source>
        <strain evidence="5">DSM 22016</strain>
    </source>
</reference>
<dbReference type="PANTHER" id="PTHR47354:SF5">
    <property type="entry name" value="PROTEIN RFBI"/>
    <property type="match status" value="1"/>
</dbReference>
<dbReference type="RefSeq" id="WP_232057746.1">
    <property type="nucleotide sequence ID" value="NZ_BAAANU010000059.1"/>
</dbReference>
<protein>
    <submittedName>
        <fullName evidence="5">Ferredoxin-NADP reductase</fullName>
    </submittedName>
</protein>
<dbReference type="InterPro" id="IPR050415">
    <property type="entry name" value="MRET"/>
</dbReference>
<evidence type="ECO:0000313" key="6">
    <source>
        <dbReference type="Proteomes" id="UP001139722"/>
    </source>
</evidence>
<dbReference type="InterPro" id="IPR008333">
    <property type="entry name" value="Cbr1-like_FAD-bd_dom"/>
</dbReference>
<dbReference type="EMBL" id="JAMZDY010000001">
    <property type="protein sequence ID" value="MCP2370715.1"/>
    <property type="molecule type" value="Genomic_DNA"/>
</dbReference>
<dbReference type="PANTHER" id="PTHR47354">
    <property type="entry name" value="NADH OXIDOREDUCTASE HCR"/>
    <property type="match status" value="1"/>
</dbReference>
<dbReference type="InterPro" id="IPR039261">
    <property type="entry name" value="FNR_nucleotide-bd"/>
</dbReference>
<keyword evidence="2" id="KW-0001">2Fe-2S</keyword>
<dbReference type="GO" id="GO:0016491">
    <property type="term" value="F:oxidoreductase activity"/>
    <property type="evidence" value="ECO:0007669"/>
    <property type="project" value="InterPro"/>
</dbReference>
<evidence type="ECO:0000259" key="4">
    <source>
        <dbReference type="PROSITE" id="PS51384"/>
    </source>
</evidence>
<dbReference type="InterPro" id="IPR001433">
    <property type="entry name" value="OxRdtase_FAD/NAD-bd"/>
</dbReference>
<evidence type="ECO:0000256" key="3">
    <source>
        <dbReference type="ARBA" id="ARBA00023014"/>
    </source>
</evidence>
<dbReference type="GO" id="GO:0051537">
    <property type="term" value="F:2 iron, 2 sulfur cluster binding"/>
    <property type="evidence" value="ECO:0007669"/>
    <property type="project" value="UniProtKB-KW"/>
</dbReference>
<evidence type="ECO:0000256" key="1">
    <source>
        <dbReference type="ARBA" id="ARBA00001974"/>
    </source>
</evidence>
<keyword evidence="3" id="KW-0411">Iron-sulfur</keyword>
<evidence type="ECO:0000256" key="2">
    <source>
        <dbReference type="ARBA" id="ARBA00022714"/>
    </source>
</evidence>
<feature type="domain" description="FAD-binding FR-type" evidence="4">
    <location>
        <begin position="10"/>
        <end position="115"/>
    </location>
</feature>
<dbReference type="AlphaFoldDB" id="A0A9X2H152"/>
<dbReference type="InterPro" id="IPR017927">
    <property type="entry name" value="FAD-bd_FR_type"/>
</dbReference>
<dbReference type="SUPFAM" id="SSF52343">
    <property type="entry name" value="Ferredoxin reductase-like, C-terminal NADP-linked domain"/>
    <property type="match status" value="1"/>
</dbReference>
<dbReference type="PROSITE" id="PS51384">
    <property type="entry name" value="FAD_FR"/>
    <property type="match status" value="1"/>
</dbReference>
<organism evidence="5 6">
    <name type="scientific">Agromyces terreus</name>
    <dbReference type="NCBI Taxonomy" id="424795"/>
    <lineage>
        <taxon>Bacteria</taxon>
        <taxon>Bacillati</taxon>
        <taxon>Actinomycetota</taxon>
        <taxon>Actinomycetes</taxon>
        <taxon>Micrococcales</taxon>
        <taxon>Microbacteriaceae</taxon>
        <taxon>Agromyces</taxon>
    </lineage>
</organism>
<comment type="caution">
    <text evidence="5">The sequence shown here is derived from an EMBL/GenBank/DDBJ whole genome shotgun (WGS) entry which is preliminary data.</text>
</comment>
<dbReference type="Gene3D" id="2.40.30.10">
    <property type="entry name" value="Translation factors"/>
    <property type="match status" value="1"/>
</dbReference>
<sequence length="289" mass="29650">MIGRPSVPRSGWHAAVVVSSTAETRTAARLELEIEGWPGNAAGQHLDVRLTAPDGYTATRSYSIASSGPATGDATRVVLAVDRVPGGEVSPYLVDVARAGDRLEVHGPLGAFFVWQPAADAAEAAGVADAAGSADAAADPDAAEAATAADAAGAPAARPVQLIAGGSGVVPLAAMAQAHGDAGDATPFRMLYSVRSPADLFFAAELQRLVAAPAPFRLDLVYTRATPEGWPVGPGRLTRDALEAAVFAASETPRVFVCGSTGFVERVASWLIELGHDARDIRTERFGGT</sequence>
<dbReference type="Pfam" id="PF00175">
    <property type="entry name" value="NAD_binding_1"/>
    <property type="match status" value="1"/>
</dbReference>
<comment type="cofactor">
    <cofactor evidence="1">
        <name>FAD</name>
        <dbReference type="ChEBI" id="CHEBI:57692"/>
    </cofactor>
</comment>